<evidence type="ECO:0000256" key="1">
    <source>
        <dbReference type="SAM" id="Phobius"/>
    </source>
</evidence>
<evidence type="ECO:0000313" key="4">
    <source>
        <dbReference type="Proteomes" id="UP000075883"/>
    </source>
</evidence>
<evidence type="ECO:0000256" key="2">
    <source>
        <dbReference type="SAM" id="SignalP"/>
    </source>
</evidence>
<evidence type="ECO:0000313" key="3">
    <source>
        <dbReference type="EnsemblMetazoa" id="ACUA000821-PA"/>
    </source>
</evidence>
<protein>
    <recommendedName>
        <fullName evidence="5">Secreted protein</fullName>
    </recommendedName>
</protein>
<dbReference type="EnsemblMetazoa" id="ACUA000821-RA">
    <property type="protein sequence ID" value="ACUA000821-PA"/>
    <property type="gene ID" value="ACUA000821"/>
</dbReference>
<name>A0A182LSF7_9DIPT</name>
<keyword evidence="1" id="KW-1133">Transmembrane helix</keyword>
<feature type="chain" id="PRO_5008127425" description="Secreted protein" evidence="2">
    <location>
        <begin position="28"/>
        <end position="175"/>
    </location>
</feature>
<reference evidence="3" key="2">
    <citation type="submission" date="2020-05" db="UniProtKB">
        <authorList>
            <consortium name="EnsemblMetazoa"/>
        </authorList>
    </citation>
    <scope>IDENTIFICATION</scope>
    <source>
        <strain evidence="3">A-37</strain>
    </source>
</reference>
<keyword evidence="1" id="KW-0472">Membrane</keyword>
<evidence type="ECO:0008006" key="5">
    <source>
        <dbReference type="Google" id="ProtNLM"/>
    </source>
</evidence>
<sequence>MHRAEKVRFVFLYQASLFWLAVPKTTKDEKKAQTVPACLAESKRTHPLGEGGPVPVRAASLSTTCLFFESNRFLRAIPVWRHILPPNSIAEGGSKILNYACTISFNSFIFLCLSIHPDASVCRSYIATREVEMSSFVTIRTGNGFYNRPASRVSIIASFFFVSYYLCLRFIVMLI</sequence>
<dbReference type="Proteomes" id="UP000075883">
    <property type="component" value="Unassembled WGS sequence"/>
</dbReference>
<feature type="signal peptide" evidence="2">
    <location>
        <begin position="1"/>
        <end position="27"/>
    </location>
</feature>
<accession>A0A182LSF7</accession>
<feature type="transmembrane region" description="Helical" evidence="1">
    <location>
        <begin position="153"/>
        <end position="172"/>
    </location>
</feature>
<proteinExistence type="predicted"/>
<dbReference type="AlphaFoldDB" id="A0A182LSF7"/>
<dbReference type="EMBL" id="AXCM01010619">
    <property type="status" value="NOT_ANNOTATED_CDS"/>
    <property type="molecule type" value="Genomic_DNA"/>
</dbReference>
<keyword evidence="4" id="KW-1185">Reference proteome</keyword>
<dbReference type="VEuPathDB" id="VectorBase:ACUA000821"/>
<dbReference type="EMBL" id="AXCM01010620">
    <property type="status" value="NOT_ANNOTATED_CDS"/>
    <property type="molecule type" value="Genomic_DNA"/>
</dbReference>
<keyword evidence="1" id="KW-0812">Transmembrane</keyword>
<reference evidence="4" key="1">
    <citation type="submission" date="2013-09" db="EMBL/GenBank/DDBJ databases">
        <title>The Genome Sequence of Anopheles culicifacies species A.</title>
        <authorList>
            <consortium name="The Broad Institute Genomics Platform"/>
            <person name="Neafsey D.E."/>
            <person name="Besansky N."/>
            <person name="Howell P."/>
            <person name="Walton C."/>
            <person name="Young S.K."/>
            <person name="Zeng Q."/>
            <person name="Gargeya S."/>
            <person name="Fitzgerald M."/>
            <person name="Haas B."/>
            <person name="Abouelleil A."/>
            <person name="Allen A.W."/>
            <person name="Alvarado L."/>
            <person name="Arachchi H.M."/>
            <person name="Berlin A.M."/>
            <person name="Chapman S.B."/>
            <person name="Gainer-Dewar J."/>
            <person name="Goldberg J."/>
            <person name="Griggs A."/>
            <person name="Gujja S."/>
            <person name="Hansen M."/>
            <person name="Howarth C."/>
            <person name="Imamovic A."/>
            <person name="Ireland A."/>
            <person name="Larimer J."/>
            <person name="McCowan C."/>
            <person name="Murphy C."/>
            <person name="Pearson M."/>
            <person name="Poon T.W."/>
            <person name="Priest M."/>
            <person name="Roberts A."/>
            <person name="Saif S."/>
            <person name="Shea T."/>
            <person name="Sisk P."/>
            <person name="Sykes S."/>
            <person name="Wortman J."/>
            <person name="Nusbaum C."/>
            <person name="Birren B."/>
        </authorList>
    </citation>
    <scope>NUCLEOTIDE SEQUENCE [LARGE SCALE GENOMIC DNA]</scope>
    <source>
        <strain evidence="4">A-37</strain>
    </source>
</reference>
<organism evidence="3 4">
    <name type="scientific">Anopheles culicifacies</name>
    <dbReference type="NCBI Taxonomy" id="139723"/>
    <lineage>
        <taxon>Eukaryota</taxon>
        <taxon>Metazoa</taxon>
        <taxon>Ecdysozoa</taxon>
        <taxon>Arthropoda</taxon>
        <taxon>Hexapoda</taxon>
        <taxon>Insecta</taxon>
        <taxon>Pterygota</taxon>
        <taxon>Neoptera</taxon>
        <taxon>Endopterygota</taxon>
        <taxon>Diptera</taxon>
        <taxon>Nematocera</taxon>
        <taxon>Culicoidea</taxon>
        <taxon>Culicidae</taxon>
        <taxon>Anophelinae</taxon>
        <taxon>Anopheles</taxon>
        <taxon>culicifacies species complex</taxon>
    </lineage>
</organism>
<keyword evidence="2" id="KW-0732">Signal</keyword>